<dbReference type="CDD" id="cd00405">
    <property type="entry name" value="PRAI"/>
    <property type="match status" value="1"/>
</dbReference>
<dbReference type="Proteomes" id="UP000194267">
    <property type="component" value="Unassembled WGS sequence"/>
</dbReference>
<sequence>MWVKICGLQFMKDAVAAVEAGADALGFVFAPSRRQVTPERVEALISGLPPETVTVGVFVDAPLEEIRRAVLLAGLKAVQLHGSEPPEFIDQIGLPVIKAFRIRGPEDLARLPDYRKAAGILLEPYVEGQPGGTGHALDPTLFRWAAQTLERAGVPLAGPDEPLTPGRPKLILAGGLTPDNVAEAIAKAQPGGVDVSSGVESGGVKSIDKIYAFVAAAKGVAR</sequence>
<proteinExistence type="inferred from homology"/>
<dbReference type="GO" id="GO:0004640">
    <property type="term" value="F:phosphoribosylanthranilate isomerase activity"/>
    <property type="evidence" value="ECO:0007669"/>
    <property type="project" value="UniProtKB-UniRule"/>
</dbReference>
<evidence type="ECO:0000256" key="8">
    <source>
        <dbReference type="ARBA" id="ARBA00023235"/>
    </source>
</evidence>
<evidence type="ECO:0000256" key="1">
    <source>
        <dbReference type="ARBA" id="ARBA00001164"/>
    </source>
</evidence>
<dbReference type="InterPro" id="IPR011060">
    <property type="entry name" value="RibuloseP-bd_barrel"/>
</dbReference>
<protein>
    <recommendedName>
        <fullName evidence="4 9">N-(5'-phosphoribosyl)anthranilate isomerase</fullName>
        <shortName evidence="9">PRAI</shortName>
        <ecNumber evidence="3 9">5.3.1.24</ecNumber>
    </recommendedName>
</protein>
<reference evidence="12" key="1">
    <citation type="submission" date="2016-04" db="EMBL/GenBank/DDBJ databases">
        <authorList>
            <person name="Antunes L.P."/>
            <person name="Martins L.F."/>
            <person name="Pereira R.V."/>
            <person name="Thomas A.M."/>
            <person name="Barbosa D."/>
            <person name="Nascimento L."/>
            <person name="Silva G.M."/>
            <person name="Condomitti G.W."/>
            <person name="Digiampietri L.A."/>
            <person name="Lombardi K.C."/>
            <person name="Ramos P.L."/>
            <person name="Quaggio R.B."/>
            <person name="Oliveira J.C."/>
            <person name="Pascon R.C."/>
            <person name="Cruz J.B."/>
            <person name="Silva A.M."/>
            <person name="Setubal J.C."/>
        </authorList>
    </citation>
    <scope>NUCLEOTIDE SEQUENCE [LARGE SCALE GENOMIC DNA]</scope>
</reference>
<accession>A0A1Y2T4I4</accession>
<dbReference type="Pfam" id="PF00697">
    <property type="entry name" value="PRAI"/>
    <property type="match status" value="1"/>
</dbReference>
<evidence type="ECO:0000256" key="3">
    <source>
        <dbReference type="ARBA" id="ARBA00012572"/>
    </source>
</evidence>
<dbReference type="EC" id="5.3.1.24" evidence="3 9"/>
<evidence type="ECO:0000313" key="12">
    <source>
        <dbReference type="Proteomes" id="UP000194267"/>
    </source>
</evidence>
<keyword evidence="8 9" id="KW-0413">Isomerase</keyword>
<dbReference type="PANTHER" id="PTHR42894:SF1">
    <property type="entry name" value="N-(5'-PHOSPHORIBOSYL)ANTHRANILATE ISOMERASE"/>
    <property type="match status" value="1"/>
</dbReference>
<dbReference type="Gene3D" id="3.20.20.70">
    <property type="entry name" value="Aldolase class I"/>
    <property type="match status" value="1"/>
</dbReference>
<organism evidence="11 12">
    <name type="scientific">Symbiobacterium thermophilum</name>
    <dbReference type="NCBI Taxonomy" id="2734"/>
    <lineage>
        <taxon>Bacteria</taxon>
        <taxon>Bacillati</taxon>
        <taxon>Bacillota</taxon>
        <taxon>Clostridia</taxon>
        <taxon>Eubacteriales</taxon>
        <taxon>Symbiobacteriaceae</taxon>
        <taxon>Symbiobacterium</taxon>
    </lineage>
</organism>
<evidence type="ECO:0000256" key="7">
    <source>
        <dbReference type="ARBA" id="ARBA00023141"/>
    </source>
</evidence>
<dbReference type="UniPathway" id="UPA00035">
    <property type="reaction ID" value="UER00042"/>
</dbReference>
<dbReference type="GO" id="GO:0000162">
    <property type="term" value="P:L-tryptophan biosynthetic process"/>
    <property type="evidence" value="ECO:0007669"/>
    <property type="project" value="UniProtKB-UniRule"/>
</dbReference>
<comment type="caution">
    <text evidence="11">The sequence shown here is derived from an EMBL/GenBank/DDBJ whole genome shotgun (WGS) entry which is preliminary data.</text>
</comment>
<evidence type="ECO:0000256" key="4">
    <source>
        <dbReference type="ARBA" id="ARBA00022272"/>
    </source>
</evidence>
<evidence type="ECO:0000256" key="2">
    <source>
        <dbReference type="ARBA" id="ARBA00004664"/>
    </source>
</evidence>
<keyword evidence="7 9" id="KW-0057">Aromatic amino acid biosynthesis</keyword>
<dbReference type="EMBL" id="LWLV01000602">
    <property type="protein sequence ID" value="OTA41288.1"/>
    <property type="molecule type" value="Genomic_DNA"/>
</dbReference>
<comment type="catalytic activity">
    <reaction evidence="1 9">
        <text>N-(5-phospho-beta-D-ribosyl)anthranilate = 1-(2-carboxyphenylamino)-1-deoxy-D-ribulose 5-phosphate</text>
        <dbReference type="Rhea" id="RHEA:21540"/>
        <dbReference type="ChEBI" id="CHEBI:18277"/>
        <dbReference type="ChEBI" id="CHEBI:58613"/>
        <dbReference type="EC" id="5.3.1.24"/>
    </reaction>
</comment>
<evidence type="ECO:0000256" key="9">
    <source>
        <dbReference type="HAMAP-Rule" id="MF_00135"/>
    </source>
</evidence>
<dbReference type="InterPro" id="IPR013785">
    <property type="entry name" value="Aldolase_TIM"/>
</dbReference>
<dbReference type="InterPro" id="IPR001240">
    <property type="entry name" value="PRAI_dom"/>
</dbReference>
<evidence type="ECO:0000259" key="10">
    <source>
        <dbReference type="Pfam" id="PF00697"/>
    </source>
</evidence>
<gene>
    <name evidence="9" type="primary">trpF</name>
    <name evidence="11" type="ORF">A6D92_08120</name>
</gene>
<keyword evidence="5 9" id="KW-0028">Amino-acid biosynthesis</keyword>
<comment type="pathway">
    <text evidence="2 9">Amino-acid biosynthesis; L-tryptophan biosynthesis; L-tryptophan from chorismate: step 3/5.</text>
</comment>
<evidence type="ECO:0000256" key="6">
    <source>
        <dbReference type="ARBA" id="ARBA00022822"/>
    </source>
</evidence>
<comment type="similarity">
    <text evidence="9">Belongs to the TrpF family.</text>
</comment>
<name>A0A1Y2T4I4_SYMTR</name>
<dbReference type="SUPFAM" id="SSF51366">
    <property type="entry name" value="Ribulose-phoshate binding barrel"/>
    <property type="match status" value="1"/>
</dbReference>
<keyword evidence="6 9" id="KW-0822">Tryptophan biosynthesis</keyword>
<evidence type="ECO:0000256" key="5">
    <source>
        <dbReference type="ARBA" id="ARBA00022605"/>
    </source>
</evidence>
<dbReference type="HAMAP" id="MF_00135">
    <property type="entry name" value="PRAI"/>
    <property type="match status" value="1"/>
</dbReference>
<dbReference type="PANTHER" id="PTHR42894">
    <property type="entry name" value="N-(5'-PHOSPHORIBOSYL)ANTHRANILATE ISOMERASE"/>
    <property type="match status" value="1"/>
</dbReference>
<dbReference type="AlphaFoldDB" id="A0A1Y2T4I4"/>
<feature type="domain" description="N-(5'phosphoribosyl) anthranilate isomerase (PRAI)" evidence="10">
    <location>
        <begin position="3"/>
        <end position="215"/>
    </location>
</feature>
<dbReference type="InterPro" id="IPR044643">
    <property type="entry name" value="TrpF_fam"/>
</dbReference>
<evidence type="ECO:0000313" key="11">
    <source>
        <dbReference type="EMBL" id="OTA41288.1"/>
    </source>
</evidence>